<sequence>MAKMRVMVVKYGYAVIEAETENEAIEKAENMSDGEFDWSDPDDTQVVDDDVDFE</sequence>
<accession>A0A8S5NJ61</accession>
<dbReference type="EMBL" id="BK015176">
    <property type="protein sequence ID" value="DAD94330.1"/>
    <property type="molecule type" value="Genomic_DNA"/>
</dbReference>
<reference evidence="2" key="1">
    <citation type="journal article" date="2021" name="Proc. Natl. Acad. Sci. U.S.A.">
        <title>A Catalog of Tens of Thousands of Viruses from Human Metagenomes Reveals Hidden Associations with Chronic Diseases.</title>
        <authorList>
            <person name="Tisza M.J."/>
            <person name="Buck C.B."/>
        </authorList>
    </citation>
    <scope>NUCLEOTIDE SEQUENCE</scope>
    <source>
        <strain evidence="2">CttFh17</strain>
    </source>
</reference>
<organism evidence="2">
    <name type="scientific">Siphoviridae sp. cttFh17</name>
    <dbReference type="NCBI Taxonomy" id="2826491"/>
    <lineage>
        <taxon>Viruses</taxon>
        <taxon>Duplodnaviria</taxon>
        <taxon>Heunggongvirae</taxon>
        <taxon>Uroviricota</taxon>
        <taxon>Caudoviricetes</taxon>
    </lineage>
</organism>
<protein>
    <submittedName>
        <fullName evidence="2">Uncharacterized protein</fullName>
    </submittedName>
</protein>
<feature type="region of interest" description="Disordered" evidence="1">
    <location>
        <begin position="29"/>
        <end position="54"/>
    </location>
</feature>
<evidence type="ECO:0000313" key="2">
    <source>
        <dbReference type="EMBL" id="DAD94330.1"/>
    </source>
</evidence>
<proteinExistence type="predicted"/>
<name>A0A8S5NJ61_9CAUD</name>
<feature type="compositionally biased region" description="Acidic residues" evidence="1">
    <location>
        <begin position="32"/>
        <end position="54"/>
    </location>
</feature>
<evidence type="ECO:0000256" key="1">
    <source>
        <dbReference type="SAM" id="MobiDB-lite"/>
    </source>
</evidence>